<dbReference type="RefSeq" id="WP_132006111.1">
    <property type="nucleotide sequence ID" value="NZ_JABUHM010000004.1"/>
</dbReference>
<dbReference type="AlphaFoldDB" id="A0A4R2BDU6"/>
<evidence type="ECO:0000313" key="2">
    <source>
        <dbReference type="EMBL" id="TCN24906.1"/>
    </source>
</evidence>
<feature type="transmembrane region" description="Helical" evidence="1">
    <location>
        <begin position="55"/>
        <end position="76"/>
    </location>
</feature>
<accession>A0A4R2BDU6</accession>
<sequence>MKWVYVFILSLFSLLLLGEGIELWTVMNQAEGTQFGISLFGIDIKNDVFKENMPVYALGFSVASIIPIMVAGTIVIKDIHRK</sequence>
<keyword evidence="3" id="KW-1185">Reference proteome</keyword>
<evidence type="ECO:0000313" key="3">
    <source>
        <dbReference type="Proteomes" id="UP000295689"/>
    </source>
</evidence>
<evidence type="ECO:0008006" key="4">
    <source>
        <dbReference type="Google" id="ProtNLM"/>
    </source>
</evidence>
<dbReference type="Proteomes" id="UP000295689">
    <property type="component" value="Unassembled WGS sequence"/>
</dbReference>
<evidence type="ECO:0000256" key="1">
    <source>
        <dbReference type="SAM" id="Phobius"/>
    </source>
</evidence>
<gene>
    <name evidence="2" type="ORF">EV146_106107</name>
</gene>
<keyword evidence="1" id="KW-0812">Transmembrane</keyword>
<protein>
    <recommendedName>
        <fullName evidence="4">YfzA-like protein</fullName>
    </recommendedName>
</protein>
<proteinExistence type="predicted"/>
<keyword evidence="1" id="KW-1133">Transmembrane helix</keyword>
<dbReference type="EMBL" id="SLVV01000006">
    <property type="protein sequence ID" value="TCN24906.1"/>
    <property type="molecule type" value="Genomic_DNA"/>
</dbReference>
<reference evidence="2 3" key="1">
    <citation type="journal article" date="2015" name="Stand. Genomic Sci.">
        <title>Genomic Encyclopedia of Bacterial and Archaeal Type Strains, Phase III: the genomes of soil and plant-associated and newly described type strains.</title>
        <authorList>
            <person name="Whitman W.B."/>
            <person name="Woyke T."/>
            <person name="Klenk H.P."/>
            <person name="Zhou Y."/>
            <person name="Lilburn T.G."/>
            <person name="Beck B.J."/>
            <person name="De Vos P."/>
            <person name="Vandamme P."/>
            <person name="Eisen J.A."/>
            <person name="Garrity G."/>
            <person name="Hugenholtz P."/>
            <person name="Kyrpides N.C."/>
        </authorList>
    </citation>
    <scope>NUCLEOTIDE SEQUENCE [LARGE SCALE GENOMIC DNA]</scope>
    <source>
        <strain evidence="2 3">CV53</strain>
    </source>
</reference>
<organism evidence="2 3">
    <name type="scientific">Mesobacillus foraminis</name>
    <dbReference type="NCBI Taxonomy" id="279826"/>
    <lineage>
        <taxon>Bacteria</taxon>
        <taxon>Bacillati</taxon>
        <taxon>Bacillota</taxon>
        <taxon>Bacilli</taxon>
        <taxon>Bacillales</taxon>
        <taxon>Bacillaceae</taxon>
        <taxon>Mesobacillus</taxon>
    </lineage>
</organism>
<keyword evidence="1" id="KW-0472">Membrane</keyword>
<comment type="caution">
    <text evidence="2">The sequence shown here is derived from an EMBL/GenBank/DDBJ whole genome shotgun (WGS) entry which is preliminary data.</text>
</comment>
<name>A0A4R2BDU6_9BACI</name>